<dbReference type="InterPro" id="IPR050313">
    <property type="entry name" value="Carb_Metab_HTH_regulators"/>
</dbReference>
<name>A0A0G3HCI7_9CORY</name>
<organism evidence="5 6">
    <name type="scientific">Corynebacterium uterequi</name>
    <dbReference type="NCBI Taxonomy" id="1072256"/>
    <lineage>
        <taxon>Bacteria</taxon>
        <taxon>Bacillati</taxon>
        <taxon>Actinomycetota</taxon>
        <taxon>Actinomycetes</taxon>
        <taxon>Mycobacteriales</taxon>
        <taxon>Corynebacteriaceae</taxon>
        <taxon>Corynebacterium</taxon>
    </lineage>
</organism>
<keyword evidence="3" id="KW-0804">Transcription</keyword>
<dbReference type="EMBL" id="CP011546">
    <property type="protein sequence ID" value="AKK11024.1"/>
    <property type="molecule type" value="Genomic_DNA"/>
</dbReference>
<dbReference type="GO" id="GO:0003700">
    <property type="term" value="F:DNA-binding transcription factor activity"/>
    <property type="evidence" value="ECO:0007669"/>
    <property type="project" value="InterPro"/>
</dbReference>
<evidence type="ECO:0000256" key="3">
    <source>
        <dbReference type="ARBA" id="ARBA00023163"/>
    </source>
</evidence>
<dbReference type="RefSeq" id="WP_047259507.1">
    <property type="nucleotide sequence ID" value="NZ_CP011546.1"/>
</dbReference>
<dbReference type="SMART" id="SM01134">
    <property type="entry name" value="DeoRC"/>
    <property type="match status" value="1"/>
</dbReference>
<dbReference type="Pfam" id="PF00455">
    <property type="entry name" value="DeoRC"/>
    <property type="match status" value="1"/>
</dbReference>
<dbReference type="PROSITE" id="PS00894">
    <property type="entry name" value="HTH_DEOR_1"/>
    <property type="match status" value="1"/>
</dbReference>
<dbReference type="Proteomes" id="UP000035548">
    <property type="component" value="Chromosome"/>
</dbReference>
<evidence type="ECO:0000256" key="1">
    <source>
        <dbReference type="ARBA" id="ARBA00023015"/>
    </source>
</evidence>
<proteinExistence type="predicted"/>
<keyword evidence="1" id="KW-0805">Transcription regulation</keyword>
<dbReference type="PANTHER" id="PTHR30363:SF44">
    <property type="entry name" value="AGA OPERON TRANSCRIPTIONAL REPRESSOR-RELATED"/>
    <property type="match status" value="1"/>
</dbReference>
<dbReference type="PATRIC" id="fig|1072256.5.peg.1013"/>
<reference evidence="6" key="2">
    <citation type="submission" date="2015-05" db="EMBL/GenBank/DDBJ databases">
        <title>Complete genome sequence of Corynebacterium uterequi DSM 45634, isolated from the uterus of a maiden mare.</title>
        <authorList>
            <person name="Ruckert C."/>
            <person name="Albersmeier A."/>
            <person name="Winkler A."/>
            <person name="Tauch A."/>
        </authorList>
    </citation>
    <scope>NUCLEOTIDE SEQUENCE [LARGE SCALE GENOMIC DNA]</scope>
    <source>
        <strain evidence="6">DSM 45634</strain>
    </source>
</reference>
<dbReference type="InterPro" id="IPR001034">
    <property type="entry name" value="DeoR_HTH"/>
</dbReference>
<dbReference type="InterPro" id="IPR014036">
    <property type="entry name" value="DeoR-like_C"/>
</dbReference>
<dbReference type="GO" id="GO:0003677">
    <property type="term" value="F:DNA binding"/>
    <property type="evidence" value="ECO:0007669"/>
    <property type="project" value="UniProtKB-KW"/>
</dbReference>
<protein>
    <submittedName>
        <fullName evidence="5">Transcriptional regulator, DeoR family</fullName>
    </submittedName>
</protein>
<evidence type="ECO:0000313" key="6">
    <source>
        <dbReference type="Proteomes" id="UP000035548"/>
    </source>
</evidence>
<dbReference type="STRING" id="1072256.CUTER_05115"/>
<dbReference type="KEGG" id="cut:CUTER_05115"/>
<feature type="domain" description="HTH deoR-type" evidence="4">
    <location>
        <begin position="3"/>
        <end position="58"/>
    </location>
</feature>
<dbReference type="SUPFAM" id="SSF46785">
    <property type="entry name" value="Winged helix' DNA-binding domain"/>
    <property type="match status" value="1"/>
</dbReference>
<dbReference type="InterPro" id="IPR018356">
    <property type="entry name" value="Tscrpt_reg_HTH_DeoR_CS"/>
</dbReference>
<gene>
    <name evidence="5" type="ORF">CUTER_05115</name>
</gene>
<dbReference type="SUPFAM" id="SSF100950">
    <property type="entry name" value="NagB/RpiA/CoA transferase-like"/>
    <property type="match status" value="1"/>
</dbReference>
<dbReference type="Gene3D" id="1.10.10.10">
    <property type="entry name" value="Winged helix-like DNA-binding domain superfamily/Winged helix DNA-binding domain"/>
    <property type="match status" value="1"/>
</dbReference>
<dbReference type="Gene3D" id="3.40.50.1360">
    <property type="match status" value="1"/>
</dbReference>
<accession>A0A0G3HCI7</accession>
<dbReference type="AlphaFoldDB" id="A0A0G3HCI7"/>
<dbReference type="InterPro" id="IPR037171">
    <property type="entry name" value="NagB/RpiA_transferase-like"/>
</dbReference>
<dbReference type="PANTHER" id="PTHR30363">
    <property type="entry name" value="HTH-TYPE TRANSCRIPTIONAL REGULATOR SRLR-RELATED"/>
    <property type="match status" value="1"/>
</dbReference>
<sequence>MLATERHKWILGELRSKGTVQTSELAAQLDVSPMTIRRDLYDLAQARSLIKVHGGATSIDFSGEPKYEIKQLLNRAQKEAIASAAAELVHSGMTIAFSGGSTCTAVAERIRDVRDLTVVTNSLFVADQLYEGENGPSVILTGGQRTPTGALVGSVANATLSDLNVNTLFIGAHGAHLQRGLMTPNLNEAETNRGLIRTARRVVAVIDSSKWQLRGLSQFASWPEVDTVITDDGTPEELCDSLDALGVEVIVASTD</sequence>
<dbReference type="InterPro" id="IPR036390">
    <property type="entry name" value="WH_DNA-bd_sf"/>
</dbReference>
<evidence type="ECO:0000256" key="2">
    <source>
        <dbReference type="ARBA" id="ARBA00023125"/>
    </source>
</evidence>
<dbReference type="PRINTS" id="PR00037">
    <property type="entry name" value="HTHLACR"/>
</dbReference>
<dbReference type="OrthoDB" id="7688673at2"/>
<dbReference type="SMART" id="SM00420">
    <property type="entry name" value="HTH_DEOR"/>
    <property type="match status" value="1"/>
</dbReference>
<dbReference type="InterPro" id="IPR036388">
    <property type="entry name" value="WH-like_DNA-bd_sf"/>
</dbReference>
<evidence type="ECO:0000313" key="5">
    <source>
        <dbReference type="EMBL" id="AKK11024.1"/>
    </source>
</evidence>
<evidence type="ECO:0000259" key="4">
    <source>
        <dbReference type="PROSITE" id="PS51000"/>
    </source>
</evidence>
<keyword evidence="6" id="KW-1185">Reference proteome</keyword>
<dbReference type="Pfam" id="PF08220">
    <property type="entry name" value="HTH_DeoR"/>
    <property type="match status" value="1"/>
</dbReference>
<reference evidence="5 6" key="1">
    <citation type="journal article" date="2015" name="Genome Announc.">
        <title>Virulence Factor Genes Detected in the Complete Genome Sequence of Corynebacterium uterequi DSM 45634, Isolated from the Uterus of a Maiden Mare.</title>
        <authorList>
            <person name="Ruckert C."/>
            <person name="Kriete M."/>
            <person name="Jaenicke S."/>
            <person name="Winkler A."/>
            <person name="Tauch A."/>
        </authorList>
    </citation>
    <scope>NUCLEOTIDE SEQUENCE [LARGE SCALE GENOMIC DNA]</scope>
    <source>
        <strain evidence="5 6">DSM 45634</strain>
    </source>
</reference>
<dbReference type="PROSITE" id="PS51000">
    <property type="entry name" value="HTH_DEOR_2"/>
    <property type="match status" value="1"/>
</dbReference>
<keyword evidence="2" id="KW-0238">DNA-binding</keyword>